<dbReference type="InterPro" id="IPR036397">
    <property type="entry name" value="RNaseH_sf"/>
</dbReference>
<dbReference type="GO" id="GO:0003676">
    <property type="term" value="F:nucleic acid binding"/>
    <property type="evidence" value="ECO:0007669"/>
    <property type="project" value="InterPro"/>
</dbReference>
<dbReference type="PANTHER" id="PTHR37984">
    <property type="entry name" value="PROTEIN CBG26694"/>
    <property type="match status" value="1"/>
</dbReference>
<keyword evidence="4" id="KW-1185">Reference proteome</keyword>
<evidence type="ECO:0000313" key="3">
    <source>
        <dbReference type="EMBL" id="KAJ1174959.1"/>
    </source>
</evidence>
<evidence type="ECO:0000313" key="4">
    <source>
        <dbReference type="Proteomes" id="UP001066276"/>
    </source>
</evidence>
<dbReference type="Proteomes" id="UP001066276">
    <property type="component" value="Chromosome 3_2"/>
</dbReference>
<dbReference type="InterPro" id="IPR012337">
    <property type="entry name" value="RNaseH-like_sf"/>
</dbReference>
<organism evidence="3 4">
    <name type="scientific">Pleurodeles waltl</name>
    <name type="common">Iberian ribbed newt</name>
    <dbReference type="NCBI Taxonomy" id="8319"/>
    <lineage>
        <taxon>Eukaryota</taxon>
        <taxon>Metazoa</taxon>
        <taxon>Chordata</taxon>
        <taxon>Craniata</taxon>
        <taxon>Vertebrata</taxon>
        <taxon>Euteleostomi</taxon>
        <taxon>Amphibia</taxon>
        <taxon>Batrachia</taxon>
        <taxon>Caudata</taxon>
        <taxon>Salamandroidea</taxon>
        <taxon>Salamandridae</taxon>
        <taxon>Pleurodelinae</taxon>
        <taxon>Pleurodeles</taxon>
    </lineage>
</organism>
<proteinExistence type="predicted"/>
<feature type="region of interest" description="Disordered" evidence="1">
    <location>
        <begin position="212"/>
        <end position="339"/>
    </location>
</feature>
<dbReference type="EMBL" id="JANPWB010000006">
    <property type="protein sequence ID" value="KAJ1174959.1"/>
    <property type="molecule type" value="Genomic_DNA"/>
</dbReference>
<name>A0AAV7TF39_PLEWA</name>
<dbReference type="PROSITE" id="PS50994">
    <property type="entry name" value="INTEGRASE"/>
    <property type="match status" value="1"/>
</dbReference>
<evidence type="ECO:0000259" key="2">
    <source>
        <dbReference type="PROSITE" id="PS50994"/>
    </source>
</evidence>
<feature type="compositionally biased region" description="Basic and acidic residues" evidence="1">
    <location>
        <begin position="250"/>
        <end position="309"/>
    </location>
</feature>
<sequence length="353" mass="40109">MATICQSLDIKHLRNSVYQPQTDGLVERYNRTIKSLLKKTISDAGRDCGRKLPLVLYAIRTHEQSSMGSSPFKLVFGRQPISHLDMAAKDWDKEADEGKELVEYAKDLKNSLVTLRDKVHTHLQTSQNTQKRLYNRSSRLRELAIGSKVLILLPTTDDKLLAKWQGPYKILECLTPVTYRVAIPNSGRDGQIFHINLLKEWITEEGSTTLGNKLEDAESVPPIEVPGPSTEYSWSTEETWTSPGSALLTRADEKRRRTPHGEREDTESRQRRKDERPEGGENDRITEDNPLEENRPERKEEGEQRRSDFPEVPGLTGEDPEATIHHDSSSTSQEGRGLARYVLRADTGLKRAQ</sequence>
<dbReference type="SUPFAM" id="SSF53098">
    <property type="entry name" value="Ribonuclease H-like"/>
    <property type="match status" value="1"/>
</dbReference>
<dbReference type="PANTHER" id="PTHR37984:SF15">
    <property type="entry name" value="INTEGRASE CATALYTIC DOMAIN-CONTAINING PROTEIN"/>
    <property type="match status" value="1"/>
</dbReference>
<comment type="caution">
    <text evidence="3">The sequence shown here is derived from an EMBL/GenBank/DDBJ whole genome shotgun (WGS) entry which is preliminary data.</text>
</comment>
<reference evidence="3" key="1">
    <citation type="journal article" date="2022" name="bioRxiv">
        <title>Sequencing and chromosome-scale assembly of the giantPleurodeles waltlgenome.</title>
        <authorList>
            <person name="Brown T."/>
            <person name="Elewa A."/>
            <person name="Iarovenko S."/>
            <person name="Subramanian E."/>
            <person name="Araus A.J."/>
            <person name="Petzold A."/>
            <person name="Susuki M."/>
            <person name="Suzuki K.-i.T."/>
            <person name="Hayashi T."/>
            <person name="Toyoda A."/>
            <person name="Oliveira C."/>
            <person name="Osipova E."/>
            <person name="Leigh N.D."/>
            <person name="Simon A."/>
            <person name="Yun M.H."/>
        </authorList>
    </citation>
    <scope>NUCLEOTIDE SEQUENCE</scope>
    <source>
        <strain evidence="3">20211129_DDA</strain>
        <tissue evidence="3">Liver</tissue>
    </source>
</reference>
<dbReference type="AlphaFoldDB" id="A0AAV7TF39"/>
<dbReference type="InterPro" id="IPR050951">
    <property type="entry name" value="Retrovirus_Pol_polyprotein"/>
</dbReference>
<protein>
    <recommendedName>
        <fullName evidence="2">Integrase catalytic domain-containing protein</fullName>
    </recommendedName>
</protein>
<feature type="domain" description="Integrase catalytic" evidence="2">
    <location>
        <begin position="1"/>
        <end position="79"/>
    </location>
</feature>
<dbReference type="InterPro" id="IPR054465">
    <property type="entry name" value="Integrase_p58-like_C"/>
</dbReference>
<dbReference type="Pfam" id="PF22938">
    <property type="entry name" value="Integrase_p58_C"/>
    <property type="match status" value="1"/>
</dbReference>
<gene>
    <name evidence="3" type="ORF">NDU88_000250</name>
</gene>
<dbReference type="Gene3D" id="3.30.420.10">
    <property type="entry name" value="Ribonuclease H-like superfamily/Ribonuclease H"/>
    <property type="match status" value="1"/>
</dbReference>
<dbReference type="GO" id="GO:0015074">
    <property type="term" value="P:DNA integration"/>
    <property type="evidence" value="ECO:0007669"/>
    <property type="project" value="InterPro"/>
</dbReference>
<evidence type="ECO:0000256" key="1">
    <source>
        <dbReference type="SAM" id="MobiDB-lite"/>
    </source>
</evidence>
<dbReference type="InterPro" id="IPR001584">
    <property type="entry name" value="Integrase_cat-core"/>
</dbReference>
<accession>A0AAV7TF39</accession>
<feature type="compositionally biased region" description="Low complexity" evidence="1">
    <location>
        <begin position="229"/>
        <end position="242"/>
    </location>
</feature>